<evidence type="ECO:0000256" key="9">
    <source>
        <dbReference type="PIRSR" id="PIRSR000077-4"/>
    </source>
</evidence>
<dbReference type="Pfam" id="PF00085">
    <property type="entry name" value="Thioredoxin"/>
    <property type="match status" value="1"/>
</dbReference>
<dbReference type="Proteomes" id="UP000529795">
    <property type="component" value="Unassembled WGS sequence"/>
</dbReference>
<dbReference type="CDD" id="cd02947">
    <property type="entry name" value="TRX_family"/>
    <property type="match status" value="1"/>
</dbReference>
<evidence type="ECO:0000256" key="2">
    <source>
        <dbReference type="ARBA" id="ARBA00022448"/>
    </source>
</evidence>
<dbReference type="GO" id="GO:0015035">
    <property type="term" value="F:protein-disulfide reductase activity"/>
    <property type="evidence" value="ECO:0007669"/>
    <property type="project" value="UniProtKB-UniRule"/>
</dbReference>
<protein>
    <recommendedName>
        <fullName evidence="6 7">Thioredoxin</fullName>
    </recommendedName>
</protein>
<keyword evidence="5 9" id="KW-0676">Redox-active center</keyword>
<dbReference type="GO" id="GO:0005737">
    <property type="term" value="C:cytoplasm"/>
    <property type="evidence" value="ECO:0007669"/>
    <property type="project" value="TreeGrafter"/>
</dbReference>
<dbReference type="Gene3D" id="3.40.30.10">
    <property type="entry name" value="Glutaredoxin"/>
    <property type="match status" value="1"/>
</dbReference>
<dbReference type="PRINTS" id="PR00421">
    <property type="entry name" value="THIOREDOXIN"/>
</dbReference>
<dbReference type="RefSeq" id="WP_183983217.1">
    <property type="nucleotide sequence ID" value="NZ_JACIEV010000003.1"/>
</dbReference>
<gene>
    <name evidence="11" type="ORF">GGQ80_001458</name>
</gene>
<feature type="active site" description="Nucleophile" evidence="8">
    <location>
        <position position="35"/>
    </location>
</feature>
<keyword evidence="4 9" id="KW-1015">Disulfide bond</keyword>
<proteinExistence type="inferred from homology"/>
<feature type="site" description="Contributes to redox potential value" evidence="8">
    <location>
        <position position="33"/>
    </location>
</feature>
<evidence type="ECO:0000259" key="10">
    <source>
        <dbReference type="PROSITE" id="PS51352"/>
    </source>
</evidence>
<dbReference type="EMBL" id="JACIEV010000003">
    <property type="protein sequence ID" value="MBB4153556.1"/>
    <property type="molecule type" value="Genomic_DNA"/>
</dbReference>
<evidence type="ECO:0000256" key="7">
    <source>
        <dbReference type="PIRNR" id="PIRNR000077"/>
    </source>
</evidence>
<name>A0A840FBD4_9SPHN</name>
<dbReference type="PIRSF" id="PIRSF000077">
    <property type="entry name" value="Thioredoxin"/>
    <property type="match status" value="1"/>
</dbReference>
<evidence type="ECO:0000256" key="8">
    <source>
        <dbReference type="PIRSR" id="PIRSR000077-1"/>
    </source>
</evidence>
<evidence type="ECO:0000256" key="4">
    <source>
        <dbReference type="ARBA" id="ARBA00023157"/>
    </source>
</evidence>
<dbReference type="SUPFAM" id="SSF52833">
    <property type="entry name" value="Thioredoxin-like"/>
    <property type="match status" value="1"/>
</dbReference>
<evidence type="ECO:0000313" key="12">
    <source>
        <dbReference type="Proteomes" id="UP000529795"/>
    </source>
</evidence>
<dbReference type="InterPro" id="IPR005746">
    <property type="entry name" value="Thioredoxin"/>
</dbReference>
<sequence length="107" mass="11642">MAEARNVTAGSFEREVLAAPGLVLIDLWAPWCAPCRALAPVIDDIADDFGDTLTVGKIDVDAEPSLRDRLMVRSVPTLILFRGGEELARATGNQSRARLTAWIEAHQ</sequence>
<dbReference type="NCBIfam" id="TIGR01068">
    <property type="entry name" value="thioredoxin"/>
    <property type="match status" value="1"/>
</dbReference>
<feature type="disulfide bond" description="Redox-active" evidence="9">
    <location>
        <begin position="32"/>
        <end position="35"/>
    </location>
</feature>
<evidence type="ECO:0000256" key="6">
    <source>
        <dbReference type="NCBIfam" id="TIGR01068"/>
    </source>
</evidence>
<reference evidence="11 12" key="1">
    <citation type="submission" date="2020-08" db="EMBL/GenBank/DDBJ databases">
        <title>Genomic Encyclopedia of Type Strains, Phase IV (KMG-IV): sequencing the most valuable type-strain genomes for metagenomic binning, comparative biology and taxonomic classification.</title>
        <authorList>
            <person name="Goeker M."/>
        </authorList>
    </citation>
    <scope>NUCLEOTIDE SEQUENCE [LARGE SCALE GENOMIC DNA]</scope>
    <source>
        <strain evidence="11 12">YC6723</strain>
    </source>
</reference>
<dbReference type="AlphaFoldDB" id="A0A840FBD4"/>
<dbReference type="InterPro" id="IPR036249">
    <property type="entry name" value="Thioredoxin-like_sf"/>
</dbReference>
<feature type="site" description="Contributes to redox potential value" evidence="8">
    <location>
        <position position="34"/>
    </location>
</feature>
<organism evidence="11 12">
    <name type="scientific">Sphingomonas jinjuensis</name>
    <dbReference type="NCBI Taxonomy" id="535907"/>
    <lineage>
        <taxon>Bacteria</taxon>
        <taxon>Pseudomonadati</taxon>
        <taxon>Pseudomonadota</taxon>
        <taxon>Alphaproteobacteria</taxon>
        <taxon>Sphingomonadales</taxon>
        <taxon>Sphingomonadaceae</taxon>
        <taxon>Sphingomonas</taxon>
    </lineage>
</organism>
<feature type="site" description="Deprotonates C-terminal active site Cys" evidence="8">
    <location>
        <position position="26"/>
    </location>
</feature>
<evidence type="ECO:0000256" key="3">
    <source>
        <dbReference type="ARBA" id="ARBA00022982"/>
    </source>
</evidence>
<dbReference type="PROSITE" id="PS00194">
    <property type="entry name" value="THIOREDOXIN_1"/>
    <property type="match status" value="1"/>
</dbReference>
<dbReference type="PANTHER" id="PTHR45663:SF11">
    <property type="entry name" value="GEO12009P1"/>
    <property type="match status" value="1"/>
</dbReference>
<evidence type="ECO:0000313" key="11">
    <source>
        <dbReference type="EMBL" id="MBB4153556.1"/>
    </source>
</evidence>
<keyword evidence="12" id="KW-1185">Reference proteome</keyword>
<dbReference type="PROSITE" id="PS51352">
    <property type="entry name" value="THIOREDOXIN_2"/>
    <property type="match status" value="1"/>
</dbReference>
<dbReference type="InterPro" id="IPR013766">
    <property type="entry name" value="Thioredoxin_domain"/>
</dbReference>
<dbReference type="FunFam" id="3.40.30.10:FF:000001">
    <property type="entry name" value="Thioredoxin"/>
    <property type="match status" value="1"/>
</dbReference>
<feature type="active site" description="Nucleophile" evidence="8">
    <location>
        <position position="32"/>
    </location>
</feature>
<comment type="caution">
    <text evidence="11">The sequence shown here is derived from an EMBL/GenBank/DDBJ whole genome shotgun (WGS) entry which is preliminary data.</text>
</comment>
<feature type="domain" description="Thioredoxin" evidence="10">
    <location>
        <begin position="1"/>
        <end position="107"/>
    </location>
</feature>
<accession>A0A840FBD4</accession>
<keyword evidence="2" id="KW-0813">Transport</keyword>
<comment type="similarity">
    <text evidence="1 7">Belongs to the thioredoxin family.</text>
</comment>
<dbReference type="PANTHER" id="PTHR45663">
    <property type="entry name" value="GEO12009P1"/>
    <property type="match status" value="1"/>
</dbReference>
<keyword evidence="3" id="KW-0249">Electron transport</keyword>
<evidence type="ECO:0000256" key="5">
    <source>
        <dbReference type="ARBA" id="ARBA00023284"/>
    </source>
</evidence>
<dbReference type="InterPro" id="IPR017937">
    <property type="entry name" value="Thioredoxin_CS"/>
</dbReference>
<evidence type="ECO:0000256" key="1">
    <source>
        <dbReference type="ARBA" id="ARBA00008987"/>
    </source>
</evidence>